<dbReference type="Proteomes" id="UP000617555">
    <property type="component" value="Unassembled WGS sequence"/>
</dbReference>
<feature type="transmembrane region" description="Helical" evidence="1">
    <location>
        <begin position="12"/>
        <end position="33"/>
    </location>
</feature>
<sequence>MNLTMINDFPIYFAIGFVWLSFHALLILIAGLVMKAPLAYMAISSQCCIGGAASAPIVAMSFNRHLAPVAVMFSVFGYAWANYMVWICAELMRHVHP</sequence>
<keyword evidence="1" id="KW-0812">Transmembrane</keyword>
<dbReference type="RefSeq" id="WP_229706689.1">
    <property type="nucleotide sequence ID" value="NZ_BMII01000021.1"/>
</dbReference>
<feature type="transmembrane region" description="Helical" evidence="1">
    <location>
        <begin position="40"/>
        <end position="60"/>
    </location>
</feature>
<gene>
    <name evidence="2" type="ORF">GCM10011607_25770</name>
</gene>
<keyword evidence="1" id="KW-0472">Membrane</keyword>
<evidence type="ECO:0000313" key="3">
    <source>
        <dbReference type="Proteomes" id="UP000617555"/>
    </source>
</evidence>
<keyword evidence="1" id="KW-1133">Transmembrane helix</keyword>
<reference evidence="3" key="1">
    <citation type="journal article" date="2019" name="Int. J. Syst. Evol. Microbiol.">
        <title>The Global Catalogue of Microorganisms (GCM) 10K type strain sequencing project: providing services to taxonomists for standard genome sequencing and annotation.</title>
        <authorList>
            <consortium name="The Broad Institute Genomics Platform"/>
            <consortium name="The Broad Institute Genome Sequencing Center for Infectious Disease"/>
            <person name="Wu L."/>
            <person name="Ma J."/>
        </authorList>
    </citation>
    <scope>NUCLEOTIDE SEQUENCE [LARGE SCALE GENOMIC DNA]</scope>
    <source>
        <strain evidence="3">CGMCC 1.15339</strain>
    </source>
</reference>
<keyword evidence="3" id="KW-1185">Reference proteome</keyword>
<feature type="transmembrane region" description="Helical" evidence="1">
    <location>
        <begin position="66"/>
        <end position="89"/>
    </location>
</feature>
<evidence type="ECO:0000256" key="1">
    <source>
        <dbReference type="SAM" id="Phobius"/>
    </source>
</evidence>
<dbReference type="Pfam" id="PF05684">
    <property type="entry name" value="DUF819"/>
    <property type="match status" value="1"/>
</dbReference>
<comment type="caution">
    <text evidence="2">The sequence shown here is derived from an EMBL/GenBank/DDBJ whole genome shotgun (WGS) entry which is preliminary data.</text>
</comment>
<dbReference type="EMBL" id="BMII01000021">
    <property type="protein sequence ID" value="GGB63893.1"/>
    <property type="molecule type" value="Genomic_DNA"/>
</dbReference>
<organism evidence="2 3">
    <name type="scientific">Shewanella inventionis</name>
    <dbReference type="NCBI Taxonomy" id="1738770"/>
    <lineage>
        <taxon>Bacteria</taxon>
        <taxon>Pseudomonadati</taxon>
        <taxon>Pseudomonadota</taxon>
        <taxon>Gammaproteobacteria</taxon>
        <taxon>Alteromonadales</taxon>
        <taxon>Shewanellaceae</taxon>
        <taxon>Shewanella</taxon>
    </lineage>
</organism>
<evidence type="ECO:0000313" key="2">
    <source>
        <dbReference type="EMBL" id="GGB63893.1"/>
    </source>
</evidence>
<dbReference type="InterPro" id="IPR008537">
    <property type="entry name" value="DUF819"/>
</dbReference>
<accession>A0ABQ1JE35</accession>
<evidence type="ECO:0008006" key="4">
    <source>
        <dbReference type="Google" id="ProtNLM"/>
    </source>
</evidence>
<proteinExistence type="predicted"/>
<name>A0ABQ1JE35_9GAMM</name>
<protein>
    <recommendedName>
        <fullName evidence="4">DUF819 family protein</fullName>
    </recommendedName>
</protein>